<feature type="transmembrane region" description="Helical" evidence="1">
    <location>
        <begin position="138"/>
        <end position="162"/>
    </location>
</feature>
<gene>
    <name evidence="2" type="ORF">OW729_13645</name>
</gene>
<evidence type="ECO:0008006" key="4">
    <source>
        <dbReference type="Google" id="ProtNLM"/>
    </source>
</evidence>
<keyword evidence="1" id="KW-0472">Membrane</keyword>
<feature type="transmembrane region" description="Helical" evidence="1">
    <location>
        <begin position="102"/>
        <end position="126"/>
    </location>
</feature>
<proteinExistence type="predicted"/>
<keyword evidence="1" id="KW-0812">Transmembrane</keyword>
<feature type="transmembrane region" description="Helical" evidence="1">
    <location>
        <begin position="169"/>
        <end position="190"/>
    </location>
</feature>
<evidence type="ECO:0000256" key="1">
    <source>
        <dbReference type="SAM" id="Phobius"/>
    </source>
</evidence>
<sequence>MKTGCKKFNLIILSILSMILISTILNLNLNQMTSNIKDMYIYYYSYTFLSEKMTILNILISSLPMIISISIFADDLAIEIEKNAAYIFTRSRKRKKWIVNKFIYILFNILRIEFIQFSISFVYFTILGYRIKEPKQFLLVFVELLILNILTQYILIIIVNLVTLKINNIVGYIICIFLFLINIITFHLFFLKEQILVKYIPLIQYLLSIKENMLVDRSIIYFSNFIPSYNFIQAVAYDVIIIIFLLLVGRKIIEKYEFY</sequence>
<evidence type="ECO:0000313" key="3">
    <source>
        <dbReference type="Proteomes" id="UP001144612"/>
    </source>
</evidence>
<dbReference type="Proteomes" id="UP001144612">
    <property type="component" value="Unassembled WGS sequence"/>
</dbReference>
<keyword evidence="1" id="KW-1133">Transmembrane helix</keyword>
<keyword evidence="3" id="KW-1185">Reference proteome</keyword>
<feature type="transmembrane region" description="Helical" evidence="1">
    <location>
        <begin position="231"/>
        <end position="249"/>
    </location>
</feature>
<dbReference type="EMBL" id="JAPQFJ010000015">
    <property type="protein sequence ID" value="MCY6959659.1"/>
    <property type="molecule type" value="Genomic_DNA"/>
</dbReference>
<feature type="transmembrane region" description="Helical" evidence="1">
    <location>
        <begin position="7"/>
        <end position="29"/>
    </location>
</feature>
<reference evidence="2" key="1">
    <citation type="submission" date="2022-12" db="EMBL/GenBank/DDBJ databases">
        <title>Clostridium sp. nov., isolated from industrial wastewater.</title>
        <authorList>
            <person name="Jiayan W."/>
        </authorList>
    </citation>
    <scope>NUCLEOTIDE SEQUENCE</scope>
    <source>
        <strain evidence="2">ZC22-4</strain>
    </source>
</reference>
<feature type="transmembrane region" description="Helical" evidence="1">
    <location>
        <begin position="54"/>
        <end position="73"/>
    </location>
</feature>
<name>A0ABT4DF80_9CLOT</name>
<evidence type="ECO:0000313" key="2">
    <source>
        <dbReference type="EMBL" id="MCY6959659.1"/>
    </source>
</evidence>
<comment type="caution">
    <text evidence="2">The sequence shown here is derived from an EMBL/GenBank/DDBJ whole genome shotgun (WGS) entry which is preliminary data.</text>
</comment>
<dbReference type="RefSeq" id="WP_268062094.1">
    <property type="nucleotide sequence ID" value="NZ_JAPQFJ010000015.1"/>
</dbReference>
<organism evidence="2 3">
    <name type="scientific">Clostridium brassicae</name>
    <dbReference type="NCBI Taxonomy" id="2999072"/>
    <lineage>
        <taxon>Bacteria</taxon>
        <taxon>Bacillati</taxon>
        <taxon>Bacillota</taxon>
        <taxon>Clostridia</taxon>
        <taxon>Eubacteriales</taxon>
        <taxon>Clostridiaceae</taxon>
        <taxon>Clostridium</taxon>
    </lineage>
</organism>
<accession>A0ABT4DF80</accession>
<protein>
    <recommendedName>
        <fullName evidence="4">ABC transporter permease</fullName>
    </recommendedName>
</protein>